<dbReference type="KEGG" id="pfm:Pyrfu_1836"/>
<evidence type="ECO:0000256" key="2">
    <source>
        <dbReference type="ARBA" id="ARBA00022649"/>
    </source>
</evidence>
<reference evidence="4 5" key="1">
    <citation type="journal article" date="2011" name="Stand. Genomic Sci.">
        <title>Complete genome sequence of the hyperthermophilic chemolithoautotroph Pyrolobus fumarii type strain (1A).</title>
        <authorList>
            <person name="Anderson I."/>
            <person name="Goker M."/>
            <person name="Nolan M."/>
            <person name="Lucas S."/>
            <person name="Hammon N."/>
            <person name="Deshpande S."/>
            <person name="Cheng J.F."/>
            <person name="Tapia R."/>
            <person name="Han C."/>
            <person name="Goodwin L."/>
            <person name="Pitluck S."/>
            <person name="Huntemann M."/>
            <person name="Liolios K."/>
            <person name="Ivanova N."/>
            <person name="Pagani I."/>
            <person name="Mavromatis K."/>
            <person name="Ovchinikova G."/>
            <person name="Pati A."/>
            <person name="Chen A."/>
            <person name="Palaniappan K."/>
            <person name="Land M."/>
            <person name="Hauser L."/>
            <person name="Brambilla E.M."/>
            <person name="Huber H."/>
            <person name="Yasawong M."/>
            <person name="Rohde M."/>
            <person name="Spring S."/>
            <person name="Abt B."/>
            <person name="Sikorski J."/>
            <person name="Wirth R."/>
            <person name="Detter J.C."/>
            <person name="Woyke T."/>
            <person name="Bristow J."/>
            <person name="Eisen J.A."/>
            <person name="Markowitz V."/>
            <person name="Hugenholtz P."/>
            <person name="Kyrpides N.C."/>
            <person name="Klenk H.P."/>
            <person name="Lapidus A."/>
        </authorList>
    </citation>
    <scope>NUCLEOTIDE SEQUENCE [LARGE SCALE GENOMIC DNA]</scope>
    <source>
        <strain evidence="5">DSM 11204 / 1A</strain>
    </source>
</reference>
<evidence type="ECO:0000313" key="4">
    <source>
        <dbReference type="EMBL" id="AEM39690.1"/>
    </source>
</evidence>
<keyword evidence="5" id="KW-1185">Reference proteome</keyword>
<dbReference type="SUPFAM" id="SSF141694">
    <property type="entry name" value="AF2212/PG0164-like"/>
    <property type="match status" value="1"/>
</dbReference>
<keyword evidence="2 3" id="KW-1277">Toxin-antitoxin system</keyword>
<organism evidence="4 5">
    <name type="scientific">Pyrolobus fumarii (strain DSM 11204 / 1A)</name>
    <dbReference type="NCBI Taxonomy" id="694429"/>
    <lineage>
        <taxon>Archaea</taxon>
        <taxon>Thermoproteota</taxon>
        <taxon>Thermoprotei</taxon>
        <taxon>Desulfurococcales</taxon>
        <taxon>Pyrodictiaceae</taxon>
        <taxon>Pyrolobus</taxon>
    </lineage>
</organism>
<name>G0ECX0_PYRF1</name>
<proteinExistence type="inferred from homology"/>
<dbReference type="OrthoDB" id="116241at2157"/>
<dbReference type="STRING" id="694429.Pyrfu_1836"/>
<dbReference type="HOGENOM" id="CLU_200885_1_0_2"/>
<evidence type="ECO:0000256" key="3">
    <source>
        <dbReference type="RuleBase" id="RU368051"/>
    </source>
</evidence>
<dbReference type="RefSeq" id="WP_014027367.1">
    <property type="nucleotide sequence ID" value="NC_015931.1"/>
</dbReference>
<evidence type="ECO:0000256" key="1">
    <source>
        <dbReference type="ARBA" id="ARBA00006615"/>
    </source>
</evidence>
<accession>G0ECX0</accession>
<dbReference type="GeneID" id="11138172"/>
<dbReference type="InParanoid" id="G0ECX0"/>
<dbReference type="Pfam" id="PF01954">
    <property type="entry name" value="AF2212-like"/>
    <property type="match status" value="1"/>
</dbReference>
<dbReference type="InterPro" id="IPR008203">
    <property type="entry name" value="AF2212-like"/>
</dbReference>
<protein>
    <recommendedName>
        <fullName evidence="3">Antitoxin</fullName>
    </recommendedName>
</protein>
<dbReference type="AlphaFoldDB" id="G0ECX0"/>
<dbReference type="eggNOG" id="arCOG10860">
    <property type="taxonomic scope" value="Archaea"/>
</dbReference>
<dbReference type="EMBL" id="CP002838">
    <property type="protein sequence ID" value="AEM39690.1"/>
    <property type="molecule type" value="Genomic_DNA"/>
</dbReference>
<dbReference type="Gene3D" id="4.10.1150.10">
    <property type="entry name" value="AF2212/PG0164-like"/>
    <property type="match status" value="1"/>
</dbReference>
<comment type="similarity">
    <text evidence="1 3">Belongs to the UPF0165 family.</text>
</comment>
<comment type="function">
    <text evidence="3">Antitoxin component of a type II toxin-antitoxin (TA) system.</text>
</comment>
<dbReference type="InterPro" id="IPR024069">
    <property type="entry name" value="AF2212-like_dom_sf"/>
</dbReference>
<evidence type="ECO:0000313" key="5">
    <source>
        <dbReference type="Proteomes" id="UP000001037"/>
    </source>
</evidence>
<gene>
    <name evidence="4" type="ordered locus">Pyrfu_1836</name>
</gene>
<sequence>MSRVVKAKYEKGVLKLLEHVELREGEEVKVRIERSLREKLRDLIGVLGESNDEELERYLEEAWQL</sequence>
<dbReference type="Proteomes" id="UP000001037">
    <property type="component" value="Chromosome"/>
</dbReference>